<dbReference type="InterPro" id="IPR029063">
    <property type="entry name" value="SAM-dependent_MTases_sf"/>
</dbReference>
<dbReference type="RefSeq" id="XP_019017640.1">
    <property type="nucleotide sequence ID" value="XM_019163321.1"/>
</dbReference>
<dbReference type="OrthoDB" id="16816at2759"/>
<dbReference type="SUPFAM" id="SSF53335">
    <property type="entry name" value="S-adenosyl-L-methionine-dependent methyltransferases"/>
    <property type="match status" value="1"/>
</dbReference>
<evidence type="ECO:0008006" key="5">
    <source>
        <dbReference type="Google" id="ProtNLM"/>
    </source>
</evidence>
<evidence type="ECO:0000313" key="4">
    <source>
        <dbReference type="Proteomes" id="UP000094455"/>
    </source>
</evidence>
<accession>A0A1E3NK62</accession>
<dbReference type="InterPro" id="IPR050602">
    <property type="entry name" value="Malonyl-ACP_OMT"/>
</dbReference>
<dbReference type="STRING" id="763406.A0A1E3NK62"/>
<dbReference type="Pfam" id="PF13489">
    <property type="entry name" value="Methyltransf_23"/>
    <property type="match status" value="1"/>
</dbReference>
<dbReference type="PANTHER" id="PTHR13090">
    <property type="entry name" value="ARGININE-HYDROXYLASE NDUFAF5, MITOCHONDRIAL"/>
    <property type="match status" value="1"/>
</dbReference>
<dbReference type="PANTHER" id="PTHR13090:SF1">
    <property type="entry name" value="ARGININE-HYDROXYLASE NDUFAF5, MITOCHONDRIAL"/>
    <property type="match status" value="1"/>
</dbReference>
<dbReference type="GO" id="GO:0008168">
    <property type="term" value="F:methyltransferase activity"/>
    <property type="evidence" value="ECO:0007669"/>
    <property type="project" value="UniProtKB-KW"/>
</dbReference>
<dbReference type="EMBL" id="KV454003">
    <property type="protein sequence ID" value="ODQ46527.1"/>
    <property type="molecule type" value="Genomic_DNA"/>
</dbReference>
<organism evidence="3 4">
    <name type="scientific">Pichia membranifaciens NRRL Y-2026</name>
    <dbReference type="NCBI Taxonomy" id="763406"/>
    <lineage>
        <taxon>Eukaryota</taxon>
        <taxon>Fungi</taxon>
        <taxon>Dikarya</taxon>
        <taxon>Ascomycota</taxon>
        <taxon>Saccharomycotina</taxon>
        <taxon>Pichiomycetes</taxon>
        <taxon>Pichiales</taxon>
        <taxon>Pichiaceae</taxon>
        <taxon>Pichia</taxon>
    </lineage>
</organism>
<evidence type="ECO:0000256" key="1">
    <source>
        <dbReference type="ARBA" id="ARBA00022603"/>
    </source>
</evidence>
<proteinExistence type="predicted"/>
<dbReference type="Gene3D" id="3.40.50.150">
    <property type="entry name" value="Vaccinia Virus protein VP39"/>
    <property type="match status" value="1"/>
</dbReference>
<keyword evidence="2" id="KW-0808">Transferase</keyword>
<gene>
    <name evidence="3" type="ORF">PICMEDRAFT_58814</name>
</gene>
<dbReference type="GO" id="GO:0005739">
    <property type="term" value="C:mitochondrion"/>
    <property type="evidence" value="ECO:0007669"/>
    <property type="project" value="TreeGrafter"/>
</dbReference>
<dbReference type="Proteomes" id="UP000094455">
    <property type="component" value="Unassembled WGS sequence"/>
</dbReference>
<keyword evidence="4" id="KW-1185">Reference proteome</keyword>
<dbReference type="GO" id="GO:0032981">
    <property type="term" value="P:mitochondrial respiratory chain complex I assembly"/>
    <property type="evidence" value="ECO:0007669"/>
    <property type="project" value="TreeGrafter"/>
</dbReference>
<reference evidence="3 4" key="1">
    <citation type="journal article" date="2016" name="Proc. Natl. Acad. Sci. U.S.A.">
        <title>Comparative genomics of biotechnologically important yeasts.</title>
        <authorList>
            <person name="Riley R."/>
            <person name="Haridas S."/>
            <person name="Wolfe K.H."/>
            <person name="Lopes M.R."/>
            <person name="Hittinger C.T."/>
            <person name="Goeker M."/>
            <person name="Salamov A.A."/>
            <person name="Wisecaver J.H."/>
            <person name="Long T.M."/>
            <person name="Calvey C.H."/>
            <person name="Aerts A.L."/>
            <person name="Barry K.W."/>
            <person name="Choi C."/>
            <person name="Clum A."/>
            <person name="Coughlan A.Y."/>
            <person name="Deshpande S."/>
            <person name="Douglass A.P."/>
            <person name="Hanson S.J."/>
            <person name="Klenk H.-P."/>
            <person name="LaButti K.M."/>
            <person name="Lapidus A."/>
            <person name="Lindquist E.A."/>
            <person name="Lipzen A.M."/>
            <person name="Meier-Kolthoff J.P."/>
            <person name="Ohm R.A."/>
            <person name="Otillar R.P."/>
            <person name="Pangilinan J.L."/>
            <person name="Peng Y."/>
            <person name="Rokas A."/>
            <person name="Rosa C.A."/>
            <person name="Scheuner C."/>
            <person name="Sibirny A.A."/>
            <person name="Slot J.C."/>
            <person name="Stielow J.B."/>
            <person name="Sun H."/>
            <person name="Kurtzman C.P."/>
            <person name="Blackwell M."/>
            <person name="Grigoriev I.V."/>
            <person name="Jeffries T.W."/>
        </authorList>
    </citation>
    <scope>NUCLEOTIDE SEQUENCE [LARGE SCALE GENOMIC DNA]</scope>
    <source>
        <strain evidence="3 4">NRRL Y-2026</strain>
    </source>
</reference>
<dbReference type="AlphaFoldDB" id="A0A1E3NK62"/>
<evidence type="ECO:0000256" key="2">
    <source>
        <dbReference type="ARBA" id="ARBA00022679"/>
    </source>
</evidence>
<name>A0A1E3NK62_9ASCO</name>
<dbReference type="CDD" id="cd02440">
    <property type="entry name" value="AdoMet_MTases"/>
    <property type="match status" value="1"/>
</dbReference>
<dbReference type="GO" id="GO:0032259">
    <property type="term" value="P:methylation"/>
    <property type="evidence" value="ECO:0007669"/>
    <property type="project" value="UniProtKB-KW"/>
</dbReference>
<keyword evidence="1" id="KW-0489">Methyltransferase</keyword>
<evidence type="ECO:0000313" key="3">
    <source>
        <dbReference type="EMBL" id="ODQ46527.1"/>
    </source>
</evidence>
<protein>
    <recommendedName>
        <fullName evidence="5">Methyltransferase type 11 domain-containing protein</fullName>
    </recommendedName>
</protein>
<dbReference type="GeneID" id="30180008"/>
<sequence length="362" mass="41191">MLGRSLYNRLTLRYYSQKTGGANNVKVFDRHVKWLQKERAAHNPNSKFAEYLRDEINRRTIDRLAFLKTDFTNVLDFGAHAGNFEKLLCDPSRDTQNSQWKADRELIKSKIGKIVMVESSKSLLYKDLTSAFNNELNIDRIVADEENFDVPELSEPNQYDLIISNLSMHWINDLPEVYKKLHNCLKPDACFIGSMFGGDTLFELRTSLQLAEIERYGGLSPRISPFVESSDVGNLMQKAGFQMLTVDAEELIVDYPNVMALMEDLQLMGENNSVLMTPPPLTKDLLMAVEPIYREMHGDKKTGHLPATFRFVYMIGWKQGKYLAKPAQRGSANVSLKDALDGKTITTTTTLTEDEEPTTTKK</sequence>